<evidence type="ECO:0000256" key="2">
    <source>
        <dbReference type="ARBA" id="ARBA00006220"/>
    </source>
</evidence>
<dbReference type="GO" id="GO:0004427">
    <property type="term" value="F:inorganic diphosphate phosphatase activity"/>
    <property type="evidence" value="ECO:0007669"/>
    <property type="project" value="UniProtKB-EC"/>
</dbReference>
<proteinExistence type="inferred from homology"/>
<evidence type="ECO:0000256" key="1">
    <source>
        <dbReference type="ARBA" id="ARBA00001946"/>
    </source>
</evidence>
<dbReference type="InterPro" id="IPR008162">
    <property type="entry name" value="Pyrophosphatase"/>
</dbReference>
<organism evidence="7">
    <name type="scientific">Strombidium rassoulzadegani</name>
    <dbReference type="NCBI Taxonomy" id="1082188"/>
    <lineage>
        <taxon>Eukaryota</taxon>
        <taxon>Sar</taxon>
        <taxon>Alveolata</taxon>
        <taxon>Ciliophora</taxon>
        <taxon>Intramacronucleata</taxon>
        <taxon>Spirotrichea</taxon>
        <taxon>Oligotrichia</taxon>
        <taxon>Strombidiidae</taxon>
        <taxon>Strombidium</taxon>
    </lineage>
</organism>
<accession>A0A7S3CMW9</accession>
<evidence type="ECO:0000256" key="3">
    <source>
        <dbReference type="ARBA" id="ARBA00012146"/>
    </source>
</evidence>
<evidence type="ECO:0000256" key="4">
    <source>
        <dbReference type="ARBA" id="ARBA00022723"/>
    </source>
</evidence>
<sequence length="119" mass="13867">MGLYHVYNFKVLGALCLIDQGELDWKLLVVDQAFSKEMGIRTIEQYKQQNPAALEEIMEWLRKIKTYDGKPANWFDYDDQVLSVEKTIEIISENHQAYKDLLAGKVDNSSKLNLERQNI</sequence>
<dbReference type="Gene3D" id="3.90.80.10">
    <property type="entry name" value="Inorganic pyrophosphatase"/>
    <property type="match status" value="1"/>
</dbReference>
<comment type="cofactor">
    <cofactor evidence="1">
        <name>Mg(2+)</name>
        <dbReference type="ChEBI" id="CHEBI:18420"/>
    </cofactor>
</comment>
<dbReference type="SUPFAM" id="SSF50324">
    <property type="entry name" value="Inorganic pyrophosphatase"/>
    <property type="match status" value="1"/>
</dbReference>
<keyword evidence="6" id="KW-0460">Magnesium</keyword>
<dbReference type="GO" id="GO:0000287">
    <property type="term" value="F:magnesium ion binding"/>
    <property type="evidence" value="ECO:0007669"/>
    <property type="project" value="InterPro"/>
</dbReference>
<dbReference type="PANTHER" id="PTHR10286">
    <property type="entry name" value="INORGANIC PYROPHOSPHATASE"/>
    <property type="match status" value="1"/>
</dbReference>
<reference evidence="7" key="1">
    <citation type="submission" date="2021-01" db="EMBL/GenBank/DDBJ databases">
        <authorList>
            <person name="Corre E."/>
            <person name="Pelletier E."/>
            <person name="Niang G."/>
            <person name="Scheremetjew M."/>
            <person name="Finn R."/>
            <person name="Kale V."/>
            <person name="Holt S."/>
            <person name="Cochrane G."/>
            <person name="Meng A."/>
            <person name="Brown T."/>
            <person name="Cohen L."/>
        </authorList>
    </citation>
    <scope>NUCLEOTIDE SEQUENCE</scope>
    <source>
        <strain evidence="7">Ras09</strain>
    </source>
</reference>
<evidence type="ECO:0000313" key="7">
    <source>
        <dbReference type="EMBL" id="CAE0232745.1"/>
    </source>
</evidence>
<gene>
    <name evidence="7" type="ORF">SRAS04492_LOCUS4543</name>
</gene>
<evidence type="ECO:0000256" key="5">
    <source>
        <dbReference type="ARBA" id="ARBA00022801"/>
    </source>
</evidence>
<dbReference type="GO" id="GO:0006796">
    <property type="term" value="P:phosphate-containing compound metabolic process"/>
    <property type="evidence" value="ECO:0007669"/>
    <property type="project" value="InterPro"/>
</dbReference>
<keyword evidence="4" id="KW-0479">Metal-binding</keyword>
<protein>
    <recommendedName>
        <fullName evidence="3">inorganic diphosphatase</fullName>
        <ecNumber evidence="3">3.6.1.1</ecNumber>
    </recommendedName>
</protein>
<dbReference type="InterPro" id="IPR036649">
    <property type="entry name" value="Pyrophosphatase_sf"/>
</dbReference>
<dbReference type="EC" id="3.6.1.1" evidence="3"/>
<dbReference type="EMBL" id="HBIA01008802">
    <property type="protein sequence ID" value="CAE0232745.1"/>
    <property type="molecule type" value="Transcribed_RNA"/>
</dbReference>
<dbReference type="AlphaFoldDB" id="A0A7S3CMW9"/>
<comment type="similarity">
    <text evidence="2">Belongs to the PPase family.</text>
</comment>
<dbReference type="GO" id="GO:0005737">
    <property type="term" value="C:cytoplasm"/>
    <property type="evidence" value="ECO:0007669"/>
    <property type="project" value="InterPro"/>
</dbReference>
<keyword evidence="5" id="KW-0378">Hydrolase</keyword>
<evidence type="ECO:0000256" key="6">
    <source>
        <dbReference type="ARBA" id="ARBA00022842"/>
    </source>
</evidence>
<dbReference type="Pfam" id="PF00719">
    <property type="entry name" value="Pyrophosphatase"/>
    <property type="match status" value="1"/>
</dbReference>
<name>A0A7S3CMW9_9SPIT</name>